<feature type="transmembrane region" description="Helical" evidence="2">
    <location>
        <begin position="261"/>
        <end position="282"/>
    </location>
</feature>
<feature type="domain" description="Protein-glutamine gamma-glutamyltransferase-like C-terminal" evidence="3">
    <location>
        <begin position="330"/>
        <end position="396"/>
    </location>
</feature>
<dbReference type="Proteomes" id="UP000824073">
    <property type="component" value="Unassembled WGS sequence"/>
</dbReference>
<reference evidence="4" key="2">
    <citation type="journal article" date="2021" name="PeerJ">
        <title>Extensive microbial diversity within the chicken gut microbiome revealed by metagenomics and culture.</title>
        <authorList>
            <person name="Gilroy R."/>
            <person name="Ravi A."/>
            <person name="Getino M."/>
            <person name="Pursley I."/>
            <person name="Horton D.L."/>
            <person name="Alikhan N.F."/>
            <person name="Baker D."/>
            <person name="Gharbi K."/>
            <person name="Hall N."/>
            <person name="Watson M."/>
            <person name="Adriaenssens E.M."/>
            <person name="Foster-Nyarko E."/>
            <person name="Jarju S."/>
            <person name="Secka A."/>
            <person name="Antonio M."/>
            <person name="Oren A."/>
            <person name="Chaudhuri R.R."/>
            <person name="La Ragione R."/>
            <person name="Hildebrand F."/>
            <person name="Pallen M.J."/>
        </authorList>
    </citation>
    <scope>NUCLEOTIDE SEQUENCE</scope>
    <source>
        <strain evidence="4">CHK191-8634</strain>
    </source>
</reference>
<keyword evidence="2" id="KW-0812">Transmembrane</keyword>
<protein>
    <submittedName>
        <fullName evidence="4">DUF4129 domain-containing protein</fullName>
    </submittedName>
</protein>
<keyword evidence="2" id="KW-1133">Transmembrane helix</keyword>
<accession>A0A9D1LLQ1</accession>
<dbReference type="Pfam" id="PF13559">
    <property type="entry name" value="DUF4129"/>
    <property type="match status" value="1"/>
</dbReference>
<evidence type="ECO:0000313" key="4">
    <source>
        <dbReference type="EMBL" id="HIU43961.1"/>
    </source>
</evidence>
<feature type="region of interest" description="Disordered" evidence="1">
    <location>
        <begin position="299"/>
        <end position="320"/>
    </location>
</feature>
<organism evidence="4 5">
    <name type="scientific">Candidatus Ventrousia excrementavium</name>
    <dbReference type="NCBI Taxonomy" id="2840961"/>
    <lineage>
        <taxon>Bacteria</taxon>
        <taxon>Bacillati</taxon>
        <taxon>Bacillota</taxon>
        <taxon>Clostridia</taxon>
        <taxon>Eubacteriales</taxon>
        <taxon>Clostridiaceae</taxon>
        <taxon>Clostridiaceae incertae sedis</taxon>
        <taxon>Candidatus Ventrousia</taxon>
    </lineage>
</organism>
<dbReference type="EMBL" id="DVMR01000052">
    <property type="protein sequence ID" value="HIU43961.1"/>
    <property type="molecule type" value="Genomic_DNA"/>
</dbReference>
<feature type="compositionally biased region" description="Basic and acidic residues" evidence="1">
    <location>
        <begin position="310"/>
        <end position="320"/>
    </location>
</feature>
<evidence type="ECO:0000259" key="3">
    <source>
        <dbReference type="Pfam" id="PF13559"/>
    </source>
</evidence>
<feature type="transmembrane region" description="Helical" evidence="2">
    <location>
        <begin position="106"/>
        <end position="125"/>
    </location>
</feature>
<evidence type="ECO:0000256" key="2">
    <source>
        <dbReference type="SAM" id="Phobius"/>
    </source>
</evidence>
<sequence>MSLCFGIKILCDLSVYFIYAQLICEWLGTPVDARGALVLLALAGGLSCFLRGRGRVRFAPLVLVPVCLFLMPGWVGALVLLAPAAYLAVTAARRLYRIEHGETSDGFRRGCVLLLPLLVLPLFGIGELVARVALPMAVVYLSCSVLLLRMLRHEPATLSQPRFIILNSSVLVLALAAAAAVSSPAVLSAVGSGASWLYQHLVMPPLMLLGYVAAGFMWVAMHVIQWFSGGSVQNSENEMPQLDIQENPLFEEVELAETPEFLQALFTTLFIVVCALAAWWFFRRLLGYRAREADEPAVAEVRGQAAASPRGERPPRLRPRDPRGAVRWDYRRFLVLCRRIGIVMPRSATSETAAELGRQSFPAEPIDELSEVYRVARYSEHEITREMAEKTLNAVREIRRKMPKI</sequence>
<proteinExistence type="predicted"/>
<comment type="caution">
    <text evidence="4">The sequence shown here is derived from an EMBL/GenBank/DDBJ whole genome shotgun (WGS) entry which is preliminary data.</text>
</comment>
<dbReference type="AlphaFoldDB" id="A0A9D1LLQ1"/>
<gene>
    <name evidence="4" type="ORF">IAB67_06665</name>
</gene>
<reference evidence="4" key="1">
    <citation type="submission" date="2020-10" db="EMBL/GenBank/DDBJ databases">
        <authorList>
            <person name="Gilroy R."/>
        </authorList>
    </citation>
    <scope>NUCLEOTIDE SEQUENCE</scope>
    <source>
        <strain evidence="4">CHK191-8634</strain>
    </source>
</reference>
<evidence type="ECO:0000313" key="5">
    <source>
        <dbReference type="Proteomes" id="UP000824073"/>
    </source>
</evidence>
<dbReference type="InterPro" id="IPR025403">
    <property type="entry name" value="TgpA-like_C"/>
</dbReference>
<feature type="transmembrane region" description="Helical" evidence="2">
    <location>
        <begin position="163"/>
        <end position="187"/>
    </location>
</feature>
<keyword evidence="2" id="KW-0472">Membrane</keyword>
<feature type="transmembrane region" description="Helical" evidence="2">
    <location>
        <begin position="62"/>
        <end position="86"/>
    </location>
</feature>
<evidence type="ECO:0000256" key="1">
    <source>
        <dbReference type="SAM" id="MobiDB-lite"/>
    </source>
</evidence>
<feature type="transmembrane region" description="Helical" evidence="2">
    <location>
        <begin position="208"/>
        <end position="227"/>
    </location>
</feature>
<name>A0A9D1LLQ1_9CLOT</name>